<dbReference type="Proteomes" id="UP001295469">
    <property type="component" value="Chromosome C02"/>
</dbReference>
<dbReference type="PANTHER" id="PTHR13362">
    <property type="entry name" value="MITOCHONDRIAL RIBOSOMAL PROTEIN S33"/>
    <property type="match status" value="1"/>
</dbReference>
<evidence type="ECO:0000256" key="4">
    <source>
        <dbReference type="ARBA" id="ARBA00023128"/>
    </source>
</evidence>
<feature type="compositionally biased region" description="Basic residues" evidence="7">
    <location>
        <begin position="100"/>
        <end position="113"/>
    </location>
</feature>
<gene>
    <name evidence="8" type="ORF">DARMORV10_C02P45310.1</name>
</gene>
<evidence type="ECO:0000256" key="7">
    <source>
        <dbReference type="SAM" id="MobiDB-lite"/>
    </source>
</evidence>
<dbReference type="PANTHER" id="PTHR13362:SF2">
    <property type="entry name" value="SMALL RIBOSOMAL SUBUNIT PROTEIN MS33"/>
    <property type="match status" value="1"/>
</dbReference>
<evidence type="ECO:0000313" key="8">
    <source>
        <dbReference type="EMBL" id="CAF1919114.1"/>
    </source>
</evidence>
<organism evidence="8">
    <name type="scientific">Brassica napus</name>
    <name type="common">Rape</name>
    <dbReference type="NCBI Taxonomy" id="3708"/>
    <lineage>
        <taxon>Eukaryota</taxon>
        <taxon>Viridiplantae</taxon>
        <taxon>Streptophyta</taxon>
        <taxon>Embryophyta</taxon>
        <taxon>Tracheophyta</taxon>
        <taxon>Spermatophyta</taxon>
        <taxon>Magnoliopsida</taxon>
        <taxon>eudicotyledons</taxon>
        <taxon>Gunneridae</taxon>
        <taxon>Pentapetalae</taxon>
        <taxon>rosids</taxon>
        <taxon>malvids</taxon>
        <taxon>Brassicales</taxon>
        <taxon>Brassicaceae</taxon>
        <taxon>Brassiceae</taxon>
        <taxon>Brassica</taxon>
    </lineage>
</organism>
<dbReference type="GO" id="GO:1990904">
    <property type="term" value="C:ribonucleoprotein complex"/>
    <property type="evidence" value="ECO:0007669"/>
    <property type="project" value="UniProtKB-KW"/>
</dbReference>
<evidence type="ECO:0000256" key="5">
    <source>
        <dbReference type="ARBA" id="ARBA00023274"/>
    </source>
</evidence>
<sequence length="113" mass="13232">MQNEKGKVTAEKDPYVNEVKFKCFTSLGSFVTLRLLLEQGFSDTCLTQRDRDLKEKLFGDKVAEWYPYDIKNEDPNVLAREEKERLSKLEMLKRRDKGPPKKGHGRRAAKRNK</sequence>
<name>A0A816KH62_BRANA</name>
<feature type="region of interest" description="Disordered" evidence="7">
    <location>
        <begin position="88"/>
        <end position="113"/>
    </location>
</feature>
<dbReference type="GO" id="GO:0005840">
    <property type="term" value="C:ribosome"/>
    <property type="evidence" value="ECO:0007669"/>
    <property type="project" value="UniProtKB-KW"/>
</dbReference>
<comment type="similarity">
    <text evidence="2">Belongs to the mitochondrion-specific ribosomal protein mS33 family.</text>
</comment>
<evidence type="ECO:0000256" key="6">
    <source>
        <dbReference type="ARBA" id="ARBA00035132"/>
    </source>
</evidence>
<protein>
    <recommendedName>
        <fullName evidence="6">Small ribosomal subunit protein mS33</fullName>
    </recommendedName>
</protein>
<dbReference type="AlphaFoldDB" id="A0A816KH62"/>
<comment type="subcellular location">
    <subcellularLocation>
        <location evidence="1">Mitochondrion</location>
    </subcellularLocation>
</comment>
<keyword evidence="3" id="KW-0689">Ribosomal protein</keyword>
<accession>A0A816KH62</accession>
<evidence type="ECO:0000256" key="1">
    <source>
        <dbReference type="ARBA" id="ARBA00004173"/>
    </source>
</evidence>
<evidence type="ECO:0000256" key="2">
    <source>
        <dbReference type="ARBA" id="ARBA00008970"/>
    </source>
</evidence>
<evidence type="ECO:0000256" key="3">
    <source>
        <dbReference type="ARBA" id="ARBA00022980"/>
    </source>
</evidence>
<reference evidence="8" key="1">
    <citation type="submission" date="2021-01" db="EMBL/GenBank/DDBJ databases">
        <authorList>
            <consortium name="Genoscope - CEA"/>
            <person name="William W."/>
        </authorList>
    </citation>
    <scope>NUCLEOTIDE SEQUENCE</scope>
</reference>
<proteinExistence type="inferred from homology"/>
<keyword evidence="4" id="KW-0496">Mitochondrion</keyword>
<dbReference type="EMBL" id="HG994366">
    <property type="protein sequence ID" value="CAF1919114.1"/>
    <property type="molecule type" value="Genomic_DNA"/>
</dbReference>
<feature type="compositionally biased region" description="Basic and acidic residues" evidence="7">
    <location>
        <begin position="88"/>
        <end position="99"/>
    </location>
</feature>
<dbReference type="GO" id="GO:0005739">
    <property type="term" value="C:mitochondrion"/>
    <property type="evidence" value="ECO:0007669"/>
    <property type="project" value="UniProtKB-SubCell"/>
</dbReference>
<keyword evidence="5" id="KW-0687">Ribonucleoprotein</keyword>
<dbReference type="InterPro" id="IPR013219">
    <property type="entry name" value="Ribosomal_mS33"/>
</dbReference>